<dbReference type="InterPro" id="IPR050799">
    <property type="entry name" value="ZIP_Transporter"/>
</dbReference>
<dbReference type="EMBL" id="CAXIEN010000311">
    <property type="protein sequence ID" value="CAL1292707.1"/>
    <property type="molecule type" value="Genomic_DNA"/>
</dbReference>
<dbReference type="Gene3D" id="3.30.40.150">
    <property type="entry name" value="TRAF-like zinc-finger, N-terminal subdomain"/>
    <property type="match status" value="1"/>
</dbReference>
<dbReference type="InterPro" id="IPR003689">
    <property type="entry name" value="ZIP"/>
</dbReference>
<evidence type="ECO:0000256" key="2">
    <source>
        <dbReference type="ARBA" id="ARBA00006939"/>
    </source>
</evidence>
<sequence length="858" mass="95718">MAIHWKTTFITASFILSFHFYSAEQQFIDSLDILESLSQIALLRHHPTSAYSNANNISESFSLLFEDLHNQNLTYALPNLNCSSLSQFPLLPKNLCNDGHLLKCMSASDMLELVPQSTKTVSEALARLCPLLLLQLHNSACSVPVSEQTSSLRPSSWAVWGYGLLFVTIISCCSLVGVIILPLLSKNVYQIVLMLFEGLAVGSLVGSSLFHLIPQTFKLVGQDEEHNYLWRSLLIFGGIYLFYLSERFMKIIIDVKKERKLKKSGYEIKENSNEFLKPVPETNHAIIVTSPVKAEKIEKGNYINGSLPILTADSFNNQNNYKINDATTEHMIVKSFPIDSEIANNHHTHHHEHTIHFEKGKATIATVAWMIIFGDGLHNFIDGLSIGAAFSESILAGVSISVAVICEEFPHELGDFAVLLGAGMTMRQALLYNFLSAITCYLGLVFGIILGDFAEGAPYIFALAAGMFLYIALVDMVPKIVSMDTFEEDIHPHCLQCIKLLKCTVVPRPGESCKIINCPSECGAKFHACKIKEHRLLCMKEKVPCINAEYGCPAVMFRKYRSKHLTSCPASIIHCSEEWDRWPIHLHDKKAACLSSQIDPVVKNHLDVSLALRDQRMLRRWCVAAAQGQPLSNQKFTISASSSLWVYRKWHNSREFSYPPGLEESVCKELCKTCKGTTNNTSNSLSHCLTNGCHPKRLQDSDFIDSSETSNKENAGDCNNKITESKESAGKQETENNNKISNYEKSNQELNSSGELPYYNLDDVLQLSQFGTIVYHQSSGEGSIYVAVDPAEPYPYLCNGHQNVACQILDLKFRNPASTPPWCLSLGLDLNLGARSQHPSSNFMYTFLCCQELTLATT</sequence>
<name>A0AAV2B9G9_9ARAC</name>
<evidence type="ECO:0000259" key="12">
    <source>
        <dbReference type="Pfam" id="PF15965"/>
    </source>
</evidence>
<feature type="transmembrane region" description="Helical" evidence="10">
    <location>
        <begin position="191"/>
        <end position="213"/>
    </location>
</feature>
<feature type="signal peptide" evidence="11">
    <location>
        <begin position="1"/>
        <end position="25"/>
    </location>
</feature>
<keyword evidence="7 10" id="KW-1133">Transmembrane helix</keyword>
<feature type="region of interest" description="Disordered" evidence="9">
    <location>
        <begin position="704"/>
        <end position="738"/>
    </location>
</feature>
<dbReference type="PANTHER" id="PTHR12191:SF37">
    <property type="entry name" value="ZINC TRANSPORTER FOI"/>
    <property type="match status" value="1"/>
</dbReference>
<accession>A0AAV2B9G9</accession>
<comment type="subcellular location">
    <subcellularLocation>
        <location evidence="1">Membrane</location>
        <topology evidence="1">Multi-pass membrane protein</topology>
    </subcellularLocation>
</comment>
<keyword evidence="5" id="KW-0863">Zinc-finger</keyword>
<gene>
    <name evidence="13" type="ORF">LARSCL_LOCUS17791</name>
</gene>
<dbReference type="Pfam" id="PF15965">
    <property type="entry name" value="zf-TRAF_2"/>
    <property type="match status" value="1"/>
</dbReference>
<evidence type="ECO:0000256" key="11">
    <source>
        <dbReference type="SAM" id="SignalP"/>
    </source>
</evidence>
<evidence type="ECO:0000256" key="1">
    <source>
        <dbReference type="ARBA" id="ARBA00004141"/>
    </source>
</evidence>
<feature type="domain" description="TRAF-type" evidence="12">
    <location>
        <begin position="491"/>
        <end position="584"/>
    </location>
</feature>
<dbReference type="GO" id="GO:0071578">
    <property type="term" value="P:zinc ion import across plasma membrane"/>
    <property type="evidence" value="ECO:0007669"/>
    <property type="project" value="TreeGrafter"/>
</dbReference>
<keyword evidence="11" id="KW-0732">Signal</keyword>
<comment type="similarity">
    <text evidence="2">Belongs to the ZIP transporter (TC 2.A.5) family.</text>
</comment>
<dbReference type="Proteomes" id="UP001497382">
    <property type="component" value="Unassembled WGS sequence"/>
</dbReference>
<dbReference type="GO" id="GO:0140410">
    <property type="term" value="F:monoatomic cation:bicarbonate symporter activity"/>
    <property type="evidence" value="ECO:0007669"/>
    <property type="project" value="TreeGrafter"/>
</dbReference>
<evidence type="ECO:0000256" key="6">
    <source>
        <dbReference type="ARBA" id="ARBA00022833"/>
    </source>
</evidence>
<protein>
    <recommendedName>
        <fullName evidence="12">TRAF-type domain-containing protein</fullName>
    </recommendedName>
</protein>
<dbReference type="GO" id="GO:0030003">
    <property type="term" value="P:intracellular monoatomic cation homeostasis"/>
    <property type="evidence" value="ECO:0007669"/>
    <property type="project" value="TreeGrafter"/>
</dbReference>
<proteinExistence type="inferred from homology"/>
<feature type="transmembrane region" description="Helical" evidence="10">
    <location>
        <begin position="430"/>
        <end position="450"/>
    </location>
</feature>
<dbReference type="InterPro" id="IPR043013">
    <property type="entry name" value="Znf_TRAF_N"/>
</dbReference>
<evidence type="ECO:0000256" key="8">
    <source>
        <dbReference type="ARBA" id="ARBA00023136"/>
    </source>
</evidence>
<feature type="transmembrane region" description="Helical" evidence="10">
    <location>
        <begin position="157"/>
        <end position="184"/>
    </location>
</feature>
<feature type="compositionally biased region" description="Basic and acidic residues" evidence="9">
    <location>
        <begin position="723"/>
        <end position="736"/>
    </location>
</feature>
<feature type="transmembrane region" description="Helical" evidence="10">
    <location>
        <begin position="456"/>
        <end position="474"/>
    </location>
</feature>
<organism evidence="13 14">
    <name type="scientific">Larinioides sclopetarius</name>
    <dbReference type="NCBI Taxonomy" id="280406"/>
    <lineage>
        <taxon>Eukaryota</taxon>
        <taxon>Metazoa</taxon>
        <taxon>Ecdysozoa</taxon>
        <taxon>Arthropoda</taxon>
        <taxon>Chelicerata</taxon>
        <taxon>Arachnida</taxon>
        <taxon>Araneae</taxon>
        <taxon>Araneomorphae</taxon>
        <taxon>Entelegynae</taxon>
        <taxon>Araneoidea</taxon>
        <taxon>Araneidae</taxon>
        <taxon>Larinioides</taxon>
    </lineage>
</organism>
<dbReference type="GO" id="GO:0005886">
    <property type="term" value="C:plasma membrane"/>
    <property type="evidence" value="ECO:0007669"/>
    <property type="project" value="TreeGrafter"/>
</dbReference>
<keyword evidence="3 10" id="KW-0812">Transmembrane</keyword>
<evidence type="ECO:0000313" key="14">
    <source>
        <dbReference type="Proteomes" id="UP001497382"/>
    </source>
</evidence>
<dbReference type="AlphaFoldDB" id="A0AAV2B9G9"/>
<keyword evidence="4" id="KW-0479">Metal-binding</keyword>
<dbReference type="Pfam" id="PF02535">
    <property type="entry name" value="Zip"/>
    <property type="match status" value="1"/>
</dbReference>
<reference evidence="13 14" key="1">
    <citation type="submission" date="2024-04" db="EMBL/GenBank/DDBJ databases">
        <authorList>
            <person name="Rising A."/>
            <person name="Reimegard J."/>
            <person name="Sonavane S."/>
            <person name="Akerstrom W."/>
            <person name="Nylinder S."/>
            <person name="Hedman E."/>
            <person name="Kallberg Y."/>
        </authorList>
    </citation>
    <scope>NUCLEOTIDE SEQUENCE [LARGE SCALE GENOMIC DNA]</scope>
</reference>
<dbReference type="GO" id="GO:0005385">
    <property type="term" value="F:zinc ion transmembrane transporter activity"/>
    <property type="evidence" value="ECO:0007669"/>
    <property type="project" value="TreeGrafter"/>
</dbReference>
<dbReference type="GO" id="GO:0008270">
    <property type="term" value="F:zinc ion binding"/>
    <property type="evidence" value="ECO:0007669"/>
    <property type="project" value="UniProtKB-KW"/>
</dbReference>
<evidence type="ECO:0000256" key="9">
    <source>
        <dbReference type="SAM" id="MobiDB-lite"/>
    </source>
</evidence>
<keyword evidence="14" id="KW-1185">Reference proteome</keyword>
<keyword evidence="8 10" id="KW-0472">Membrane</keyword>
<keyword evidence="6" id="KW-0862">Zinc</keyword>
<feature type="transmembrane region" description="Helical" evidence="10">
    <location>
        <begin position="233"/>
        <end position="253"/>
    </location>
</feature>
<evidence type="ECO:0000313" key="13">
    <source>
        <dbReference type="EMBL" id="CAL1292707.1"/>
    </source>
</evidence>
<evidence type="ECO:0000256" key="3">
    <source>
        <dbReference type="ARBA" id="ARBA00022692"/>
    </source>
</evidence>
<evidence type="ECO:0000256" key="7">
    <source>
        <dbReference type="ARBA" id="ARBA00022989"/>
    </source>
</evidence>
<dbReference type="PANTHER" id="PTHR12191">
    <property type="entry name" value="SOLUTE CARRIER FAMILY 39"/>
    <property type="match status" value="1"/>
</dbReference>
<dbReference type="InterPro" id="IPR001293">
    <property type="entry name" value="Znf_TRAF"/>
</dbReference>
<comment type="caution">
    <text evidence="13">The sequence shown here is derived from an EMBL/GenBank/DDBJ whole genome shotgun (WGS) entry which is preliminary data.</text>
</comment>
<evidence type="ECO:0000256" key="5">
    <source>
        <dbReference type="ARBA" id="ARBA00022771"/>
    </source>
</evidence>
<evidence type="ECO:0000256" key="10">
    <source>
        <dbReference type="SAM" id="Phobius"/>
    </source>
</evidence>
<evidence type="ECO:0000256" key="4">
    <source>
        <dbReference type="ARBA" id="ARBA00022723"/>
    </source>
</evidence>
<feature type="chain" id="PRO_5043898140" description="TRAF-type domain-containing protein" evidence="11">
    <location>
        <begin position="26"/>
        <end position="858"/>
    </location>
</feature>